<organism evidence="1 2">
    <name type="scientific">Penicillium chermesinum</name>
    <dbReference type="NCBI Taxonomy" id="63820"/>
    <lineage>
        <taxon>Eukaryota</taxon>
        <taxon>Fungi</taxon>
        <taxon>Dikarya</taxon>
        <taxon>Ascomycota</taxon>
        <taxon>Pezizomycotina</taxon>
        <taxon>Eurotiomycetes</taxon>
        <taxon>Eurotiomycetidae</taxon>
        <taxon>Eurotiales</taxon>
        <taxon>Aspergillaceae</taxon>
        <taxon>Penicillium</taxon>
    </lineage>
</organism>
<comment type="caution">
    <text evidence="1">The sequence shown here is derived from an EMBL/GenBank/DDBJ whole genome shotgun (WGS) entry which is preliminary data.</text>
</comment>
<evidence type="ECO:0000313" key="1">
    <source>
        <dbReference type="EMBL" id="KAJ5239488.1"/>
    </source>
</evidence>
<reference evidence="1" key="2">
    <citation type="journal article" date="2023" name="IMA Fungus">
        <title>Comparative genomic study of the Penicillium genus elucidates a diverse pangenome and 15 lateral gene transfer events.</title>
        <authorList>
            <person name="Petersen C."/>
            <person name="Sorensen T."/>
            <person name="Nielsen M.R."/>
            <person name="Sondergaard T.E."/>
            <person name="Sorensen J.L."/>
            <person name="Fitzpatrick D.A."/>
            <person name="Frisvad J.C."/>
            <person name="Nielsen K.L."/>
        </authorList>
    </citation>
    <scope>NUCLEOTIDE SEQUENCE</scope>
    <source>
        <strain evidence="1">IBT 19713</strain>
    </source>
</reference>
<protein>
    <submittedName>
        <fullName evidence="1">Uncharacterized protein</fullName>
    </submittedName>
</protein>
<evidence type="ECO:0000313" key="2">
    <source>
        <dbReference type="Proteomes" id="UP001150941"/>
    </source>
</evidence>
<dbReference type="Proteomes" id="UP001150941">
    <property type="component" value="Unassembled WGS sequence"/>
</dbReference>
<name>A0A9W9PA97_9EURO</name>
<dbReference type="RefSeq" id="XP_058332407.1">
    <property type="nucleotide sequence ID" value="XM_058473404.1"/>
</dbReference>
<dbReference type="GeneID" id="83200707"/>
<dbReference type="EMBL" id="JAPQKS010000003">
    <property type="protein sequence ID" value="KAJ5239488.1"/>
    <property type="molecule type" value="Genomic_DNA"/>
</dbReference>
<reference evidence="1" key="1">
    <citation type="submission" date="2022-11" db="EMBL/GenBank/DDBJ databases">
        <authorList>
            <person name="Petersen C."/>
        </authorList>
    </citation>
    <scope>NUCLEOTIDE SEQUENCE</scope>
    <source>
        <strain evidence="1">IBT 19713</strain>
    </source>
</reference>
<dbReference type="AlphaFoldDB" id="A0A9W9PA97"/>
<accession>A0A9W9PA97</accession>
<keyword evidence="2" id="KW-1185">Reference proteome</keyword>
<sequence>MNTMRRTPWKITTLCMALRRVLVRSPQGFDYSRFNSLRALVTLSGSDRPMQTAARYKSSPLLFCQALRLGTQPPQQLW</sequence>
<gene>
    <name evidence="1" type="ORF">N7468_004107</name>
</gene>
<proteinExistence type="predicted"/>